<dbReference type="EMBL" id="RAQO01000009">
    <property type="protein sequence ID" value="RKF14516.1"/>
    <property type="molecule type" value="Genomic_DNA"/>
</dbReference>
<feature type="transmembrane region" description="Helical" evidence="1">
    <location>
        <begin position="6"/>
        <end position="28"/>
    </location>
</feature>
<sequence>MLQLLFSIKIAALITVATLGLVSCSLFIRENAFGESWTGKPAEQLIQQWGEPSQKNHQENGGQELIYNMFNNSCTYYFYTDTLGLISRYKYHSETWGTCKPIG</sequence>
<organism evidence="2 3">
    <name type="scientific">Alginatibacterium sediminis</name>
    <dbReference type="NCBI Taxonomy" id="2164068"/>
    <lineage>
        <taxon>Bacteria</taxon>
        <taxon>Pseudomonadati</taxon>
        <taxon>Pseudomonadota</taxon>
        <taxon>Gammaproteobacteria</taxon>
        <taxon>Alteromonadales</taxon>
        <taxon>Alteromonadaceae</taxon>
        <taxon>Alginatibacterium</taxon>
    </lineage>
</organism>
<protein>
    <recommendedName>
        <fullName evidence="4">Outer membrane protein assembly factor BamE</fullName>
    </recommendedName>
</protein>
<accession>A0A420E7L7</accession>
<keyword evidence="1" id="KW-0812">Transmembrane</keyword>
<evidence type="ECO:0000313" key="2">
    <source>
        <dbReference type="EMBL" id="RKF14516.1"/>
    </source>
</evidence>
<reference evidence="2 3" key="1">
    <citation type="submission" date="2018-09" db="EMBL/GenBank/DDBJ databases">
        <authorList>
            <person name="Wang Z."/>
        </authorList>
    </citation>
    <scope>NUCLEOTIDE SEQUENCE [LARGE SCALE GENOMIC DNA]</scope>
    <source>
        <strain evidence="2 3">ALS 81</strain>
    </source>
</reference>
<comment type="caution">
    <text evidence="2">The sequence shown here is derived from an EMBL/GenBank/DDBJ whole genome shotgun (WGS) entry which is preliminary data.</text>
</comment>
<proteinExistence type="predicted"/>
<evidence type="ECO:0000313" key="3">
    <source>
        <dbReference type="Proteomes" id="UP000286482"/>
    </source>
</evidence>
<keyword evidence="1" id="KW-0472">Membrane</keyword>
<dbReference type="AlphaFoldDB" id="A0A420E7L7"/>
<keyword evidence="1" id="KW-1133">Transmembrane helix</keyword>
<dbReference type="Proteomes" id="UP000286482">
    <property type="component" value="Unassembled WGS sequence"/>
</dbReference>
<gene>
    <name evidence="2" type="ORF">DBZ36_17860</name>
</gene>
<keyword evidence="3" id="KW-1185">Reference proteome</keyword>
<name>A0A420E7L7_9ALTE</name>
<evidence type="ECO:0000256" key="1">
    <source>
        <dbReference type="SAM" id="Phobius"/>
    </source>
</evidence>
<evidence type="ECO:0008006" key="4">
    <source>
        <dbReference type="Google" id="ProtNLM"/>
    </source>
</evidence>